<comment type="caution">
    <text evidence="2">The sequence shown here is derived from an EMBL/GenBank/DDBJ whole genome shotgun (WGS) entry which is preliminary data.</text>
</comment>
<gene>
    <name evidence="2" type="ORF">CEG14_20930</name>
</gene>
<evidence type="ECO:0008006" key="4">
    <source>
        <dbReference type="Google" id="ProtNLM"/>
    </source>
</evidence>
<organism evidence="2 3">
    <name type="scientific">Bordetella genomosp. 1</name>
    <dbReference type="NCBI Taxonomy" id="1395607"/>
    <lineage>
        <taxon>Bacteria</taxon>
        <taxon>Pseudomonadati</taxon>
        <taxon>Pseudomonadota</taxon>
        <taxon>Betaproteobacteria</taxon>
        <taxon>Burkholderiales</taxon>
        <taxon>Alcaligenaceae</taxon>
        <taxon>Bordetella</taxon>
    </lineage>
</organism>
<accession>A0A261RWZ8</accession>
<sequence length="143" mass="15104">MRATLAALLAAASWTLAAGAAHAADPSGQLTYEQIIDTAGATNGAARTCGASEPDLAQHEATWRNNLQRFAQEYGYDFKVFDAAFKQGQSKGKAMMEDMRRGNVDGCAGVLGGFQRERAIGYSEMKQAIAEVTDGLPEGKAGN</sequence>
<dbReference type="EMBL" id="NEVL01000005">
    <property type="protein sequence ID" value="OZI29100.1"/>
    <property type="molecule type" value="Genomic_DNA"/>
</dbReference>
<keyword evidence="1" id="KW-0732">Signal</keyword>
<dbReference type="OrthoDB" id="8666735at2"/>
<reference evidence="2 3" key="1">
    <citation type="submission" date="2017-05" db="EMBL/GenBank/DDBJ databases">
        <title>Complete and WGS of Bordetella genogroups.</title>
        <authorList>
            <person name="Spilker T."/>
            <person name="LiPuma J."/>
        </authorList>
    </citation>
    <scope>NUCLEOTIDE SEQUENCE [LARGE SCALE GENOMIC DNA]</scope>
    <source>
        <strain evidence="2 3">AU17610</strain>
    </source>
</reference>
<evidence type="ECO:0000313" key="2">
    <source>
        <dbReference type="EMBL" id="OZI29100.1"/>
    </source>
</evidence>
<proteinExistence type="predicted"/>
<feature type="chain" id="PRO_5012424290" description="Lipoprotein" evidence="1">
    <location>
        <begin position="24"/>
        <end position="143"/>
    </location>
</feature>
<dbReference type="AlphaFoldDB" id="A0A261RWZ8"/>
<dbReference type="Proteomes" id="UP000217005">
    <property type="component" value="Unassembled WGS sequence"/>
</dbReference>
<name>A0A261RWZ8_9BORD</name>
<evidence type="ECO:0000256" key="1">
    <source>
        <dbReference type="SAM" id="SignalP"/>
    </source>
</evidence>
<protein>
    <recommendedName>
        <fullName evidence="4">Lipoprotein</fullName>
    </recommendedName>
</protein>
<dbReference type="RefSeq" id="WP_094828339.1">
    <property type="nucleotide sequence ID" value="NZ_NEVL01000005.1"/>
</dbReference>
<feature type="signal peptide" evidence="1">
    <location>
        <begin position="1"/>
        <end position="23"/>
    </location>
</feature>
<evidence type="ECO:0000313" key="3">
    <source>
        <dbReference type="Proteomes" id="UP000217005"/>
    </source>
</evidence>